<dbReference type="Proteomes" id="UP001206925">
    <property type="component" value="Unassembled WGS sequence"/>
</dbReference>
<keyword evidence="2" id="KW-1185">Reference proteome</keyword>
<evidence type="ECO:0000313" key="2">
    <source>
        <dbReference type="Proteomes" id="UP001206925"/>
    </source>
</evidence>
<reference evidence="1" key="1">
    <citation type="submission" date="2022-06" db="EMBL/GenBank/DDBJ databases">
        <title>Uncovering the hologenomic basis of an extraordinary plant invasion.</title>
        <authorList>
            <person name="Bieker V.C."/>
            <person name="Martin M.D."/>
            <person name="Gilbert T."/>
            <person name="Hodgins K."/>
            <person name="Battlay P."/>
            <person name="Petersen B."/>
            <person name="Wilson J."/>
        </authorList>
    </citation>
    <scope>NUCLEOTIDE SEQUENCE</scope>
    <source>
        <strain evidence="1">AA19_3_7</strain>
        <tissue evidence="1">Leaf</tissue>
    </source>
</reference>
<accession>A0AAD5CM29</accession>
<proteinExistence type="predicted"/>
<name>A0AAD5CM29_AMBAR</name>
<dbReference type="AlphaFoldDB" id="A0AAD5CM29"/>
<gene>
    <name evidence="1" type="ORF">M8C21_031023</name>
</gene>
<organism evidence="1 2">
    <name type="scientific">Ambrosia artemisiifolia</name>
    <name type="common">Common ragweed</name>
    <dbReference type="NCBI Taxonomy" id="4212"/>
    <lineage>
        <taxon>Eukaryota</taxon>
        <taxon>Viridiplantae</taxon>
        <taxon>Streptophyta</taxon>
        <taxon>Embryophyta</taxon>
        <taxon>Tracheophyta</taxon>
        <taxon>Spermatophyta</taxon>
        <taxon>Magnoliopsida</taxon>
        <taxon>eudicotyledons</taxon>
        <taxon>Gunneridae</taxon>
        <taxon>Pentapetalae</taxon>
        <taxon>asterids</taxon>
        <taxon>campanulids</taxon>
        <taxon>Asterales</taxon>
        <taxon>Asteraceae</taxon>
        <taxon>Asteroideae</taxon>
        <taxon>Heliantheae alliance</taxon>
        <taxon>Heliantheae</taxon>
        <taxon>Ambrosia</taxon>
    </lineage>
</organism>
<sequence>CSLQLEYLQHKMLMAVCLSFEGHFKDSDRISISKLIKLISREVKEVIISFKNEKRRSHYDATALEGTGAVTVKESITFFLERIRFGLEAVWSSSGAICSAWKKRDALAIFEWSGESASMALKAAVWS</sequence>
<evidence type="ECO:0000313" key="1">
    <source>
        <dbReference type="EMBL" id="KAI7743655.1"/>
    </source>
</evidence>
<comment type="caution">
    <text evidence="1">The sequence shown here is derived from an EMBL/GenBank/DDBJ whole genome shotgun (WGS) entry which is preliminary data.</text>
</comment>
<feature type="non-terminal residue" evidence="1">
    <location>
        <position position="1"/>
    </location>
</feature>
<feature type="non-terminal residue" evidence="1">
    <location>
        <position position="127"/>
    </location>
</feature>
<protein>
    <submittedName>
        <fullName evidence="1">Uncharacterized protein</fullName>
    </submittedName>
</protein>
<dbReference type="EMBL" id="JAMZMK010007701">
    <property type="protein sequence ID" value="KAI7743655.1"/>
    <property type="molecule type" value="Genomic_DNA"/>
</dbReference>